<dbReference type="Pfam" id="PF00015">
    <property type="entry name" value="MCPsignal"/>
    <property type="match status" value="1"/>
</dbReference>
<dbReference type="InterPro" id="IPR025991">
    <property type="entry name" value="Chemoreceptor_zinc-bind_dom"/>
</dbReference>
<evidence type="ECO:0000256" key="4">
    <source>
        <dbReference type="ARBA" id="ARBA00023004"/>
    </source>
</evidence>
<dbReference type="NCBIfam" id="NF033749">
    <property type="entry name" value="bact_hemeryth"/>
    <property type="match status" value="1"/>
</dbReference>
<evidence type="ECO:0000256" key="1">
    <source>
        <dbReference type="ARBA" id="ARBA00010587"/>
    </source>
</evidence>
<evidence type="ECO:0000256" key="5">
    <source>
        <dbReference type="ARBA" id="ARBA00029447"/>
    </source>
</evidence>
<dbReference type="RefSeq" id="WP_149569219.1">
    <property type="nucleotide sequence ID" value="NZ_CP035807.1"/>
</dbReference>
<keyword evidence="4" id="KW-0408">Iron</keyword>
<dbReference type="InterPro" id="IPR004089">
    <property type="entry name" value="MCPsignal_dom"/>
</dbReference>
<dbReference type="PANTHER" id="PTHR43531:SF11">
    <property type="entry name" value="METHYL-ACCEPTING CHEMOTAXIS PROTEIN 3"/>
    <property type="match status" value="1"/>
</dbReference>
<keyword evidence="3" id="KW-0479">Metal-binding</keyword>
<dbReference type="SMART" id="SM00283">
    <property type="entry name" value="MA"/>
    <property type="match status" value="1"/>
</dbReference>
<keyword evidence="9" id="KW-1185">Reference proteome</keyword>
<evidence type="ECO:0000259" key="7">
    <source>
        <dbReference type="PROSITE" id="PS50111"/>
    </source>
</evidence>
<dbReference type="GO" id="GO:0046872">
    <property type="term" value="F:metal ion binding"/>
    <property type="evidence" value="ECO:0007669"/>
    <property type="project" value="UniProtKB-KW"/>
</dbReference>
<dbReference type="GO" id="GO:0006935">
    <property type="term" value="P:chemotaxis"/>
    <property type="evidence" value="ECO:0007669"/>
    <property type="project" value="UniProtKB-KW"/>
</dbReference>
<dbReference type="Gene3D" id="1.20.120.50">
    <property type="entry name" value="Hemerythrin-like"/>
    <property type="match status" value="1"/>
</dbReference>
<dbReference type="InterPro" id="IPR016131">
    <property type="entry name" value="Haemerythrin_Fe_BS"/>
</dbReference>
<evidence type="ECO:0000313" key="9">
    <source>
        <dbReference type="Proteomes" id="UP000323824"/>
    </source>
</evidence>
<accession>A0A5C1QD36</accession>
<comment type="similarity">
    <text evidence="5">Belongs to the methyl-accepting chemotaxis (MCP) protein family.</text>
</comment>
<dbReference type="AlphaFoldDB" id="A0A5C1QD36"/>
<dbReference type="EMBL" id="CP035807">
    <property type="protein sequence ID" value="QEN05985.1"/>
    <property type="molecule type" value="Genomic_DNA"/>
</dbReference>
<evidence type="ECO:0000256" key="3">
    <source>
        <dbReference type="ARBA" id="ARBA00022723"/>
    </source>
</evidence>
<protein>
    <submittedName>
        <fullName evidence="8">Bacteriohemerythrin</fullName>
    </submittedName>
</protein>
<dbReference type="InterPro" id="IPR051310">
    <property type="entry name" value="MCP_chemotaxis"/>
</dbReference>
<dbReference type="OrthoDB" id="9797092at2"/>
<reference evidence="8 9" key="2">
    <citation type="submission" date="2019-09" db="EMBL/GenBank/DDBJ databases">
        <title>Complete Genome Sequence and Methylome Analysis of free living Spirochaetas.</title>
        <authorList>
            <person name="Leshcheva N."/>
            <person name="Mikheeva N."/>
        </authorList>
    </citation>
    <scope>NUCLEOTIDE SEQUENCE [LARGE SCALE GENOMIC DNA]</scope>
    <source>
        <strain evidence="8 9">P</strain>
    </source>
</reference>
<dbReference type="PROSITE" id="PS00550">
    <property type="entry name" value="HEMERYTHRINS"/>
    <property type="match status" value="1"/>
</dbReference>
<feature type="domain" description="Methyl-accepting transducer" evidence="7">
    <location>
        <begin position="119"/>
        <end position="341"/>
    </location>
</feature>
<dbReference type="SUPFAM" id="SSF47188">
    <property type="entry name" value="Hemerythrin-like"/>
    <property type="match status" value="1"/>
</dbReference>
<dbReference type="KEGG" id="sper:EW093_15195"/>
<evidence type="ECO:0000256" key="2">
    <source>
        <dbReference type="ARBA" id="ARBA00022500"/>
    </source>
</evidence>
<dbReference type="Gene3D" id="1.20.120.30">
    <property type="entry name" value="Aspartate receptor, ligand-binding domain"/>
    <property type="match status" value="1"/>
</dbReference>
<proteinExistence type="inferred from homology"/>
<dbReference type="GO" id="GO:0007165">
    <property type="term" value="P:signal transduction"/>
    <property type="evidence" value="ECO:0007669"/>
    <property type="project" value="UniProtKB-KW"/>
</dbReference>
<keyword evidence="6" id="KW-0807">Transducer</keyword>
<dbReference type="InterPro" id="IPR012827">
    <property type="entry name" value="Hemerythrin_metal-bd"/>
</dbReference>
<dbReference type="NCBIfam" id="TIGR02481">
    <property type="entry name" value="hemeryth_dom"/>
    <property type="match status" value="1"/>
</dbReference>
<name>A0A5C1QD36_9SPIO</name>
<dbReference type="Pfam" id="PF01814">
    <property type="entry name" value="Hemerythrin"/>
    <property type="match status" value="1"/>
</dbReference>
<evidence type="ECO:0000313" key="8">
    <source>
        <dbReference type="EMBL" id="QEN05985.1"/>
    </source>
</evidence>
<dbReference type="PROSITE" id="PS50111">
    <property type="entry name" value="CHEMOTAXIS_TRANSDUC_2"/>
    <property type="match status" value="1"/>
</dbReference>
<dbReference type="InterPro" id="IPR012312">
    <property type="entry name" value="Hemerythrin-like"/>
</dbReference>
<dbReference type="InterPro" id="IPR035938">
    <property type="entry name" value="Hemerythrin-like_sf"/>
</dbReference>
<reference evidence="8 9" key="1">
    <citation type="submission" date="2019-02" db="EMBL/GenBank/DDBJ databases">
        <authorList>
            <person name="Fomenkov A."/>
            <person name="Dubinina G."/>
            <person name="Grabovich M."/>
            <person name="Vincze T."/>
            <person name="Roberts R.J."/>
        </authorList>
    </citation>
    <scope>NUCLEOTIDE SEQUENCE [LARGE SCALE GENOMIC DNA]</scope>
    <source>
        <strain evidence="8 9">P</strain>
    </source>
</reference>
<dbReference type="GO" id="GO:0004888">
    <property type="term" value="F:transmembrane signaling receptor activity"/>
    <property type="evidence" value="ECO:0007669"/>
    <property type="project" value="TreeGrafter"/>
</dbReference>
<dbReference type="Pfam" id="PF13682">
    <property type="entry name" value="CZB"/>
    <property type="match status" value="1"/>
</dbReference>
<dbReference type="Gene3D" id="1.10.287.950">
    <property type="entry name" value="Methyl-accepting chemotaxis protein"/>
    <property type="match status" value="1"/>
</dbReference>
<dbReference type="GO" id="GO:0005886">
    <property type="term" value="C:plasma membrane"/>
    <property type="evidence" value="ECO:0007669"/>
    <property type="project" value="TreeGrafter"/>
</dbReference>
<gene>
    <name evidence="8" type="ORF">EW093_15195</name>
</gene>
<comment type="similarity">
    <text evidence="1">Belongs to the hemerythrin family.</text>
</comment>
<dbReference type="PANTHER" id="PTHR43531">
    <property type="entry name" value="PROTEIN ICFG"/>
    <property type="match status" value="1"/>
</dbReference>
<dbReference type="Proteomes" id="UP000323824">
    <property type="component" value="Chromosome"/>
</dbReference>
<sequence length="663" mass="73882">MLIVILILIIALILETILLLKKRDKKDDLYKVIDDFVKGHIEKTDGLPDLIPGDEHLLKLKKGMHNIASFFQSINNISINTEKASSRLSTQVQKILINASNISIDASENKERTLTLSDYIMEGSAAIEEIQASIASLSDKMTIQNSKVNENYNSITEMTGSIEYISKTANDRIRESKELVDLTSVGSEKINKTNEFIKTVKGSVEDVLSLNTVINSIASKTNLLSMNAAIEAAHAGEAGKGFAVVAEEIRKLASLTASNAKNISLTLKDLDTNITLASELSSQSGETFKRIDTGVNRVVDTFNEITNKSDTLLSNARNVTKNIQELVQISEHNKNSMNEMEIGANGVTETFEGTKELSQILNESMKKLHNESKEINIVSTKLSQSYFDINGVLLKLIKEVSKLESNANSDTDSNLAQKVKYKNLILGHINWVAKSRAIIDGTMSIEDAGIITSSDCRLGQWITKFGKQSLNSDQIKNLDIVHNELHQNIKLICENVAKENLIEANKTFNKVVDNSNRIVEILSTINNQAFVTFTPELSVGVNEFDKHHKVLFDLINKLSTAMSNGLGESQVIDIIRELVEYTHWHFAAEEKAFDMYNYPDKESHKKIHKNMLDSADKILSDAEAGNKILSNELLEFLQDWILNHIMGIDKDYSSFFKGKDIVI</sequence>
<dbReference type="SUPFAM" id="SSF58104">
    <property type="entry name" value="Methyl-accepting chemotaxis protein (MCP) signaling domain"/>
    <property type="match status" value="1"/>
</dbReference>
<organism evidence="8 9">
    <name type="scientific">Thiospirochaeta perfilievii</name>
    <dbReference type="NCBI Taxonomy" id="252967"/>
    <lineage>
        <taxon>Bacteria</taxon>
        <taxon>Pseudomonadati</taxon>
        <taxon>Spirochaetota</taxon>
        <taxon>Spirochaetia</taxon>
        <taxon>Spirochaetales</taxon>
        <taxon>Spirochaetaceae</taxon>
        <taxon>Thiospirochaeta</taxon>
    </lineage>
</organism>
<keyword evidence="2" id="KW-0145">Chemotaxis</keyword>
<evidence type="ECO:0000256" key="6">
    <source>
        <dbReference type="PROSITE-ProRule" id="PRU00284"/>
    </source>
</evidence>
<dbReference type="CDD" id="cd12107">
    <property type="entry name" value="Hemerythrin"/>
    <property type="match status" value="1"/>
</dbReference>